<dbReference type="InterPro" id="IPR002110">
    <property type="entry name" value="Ankyrin_rpt"/>
</dbReference>
<dbReference type="InParanoid" id="A0A6J0C5Y5"/>
<dbReference type="GO" id="GO:0005634">
    <property type="term" value="C:nucleus"/>
    <property type="evidence" value="ECO:0007669"/>
    <property type="project" value="TreeGrafter"/>
</dbReference>
<keyword evidence="2 3" id="KW-0040">ANK repeat</keyword>
<feature type="repeat" description="ANK" evidence="3">
    <location>
        <begin position="171"/>
        <end position="203"/>
    </location>
</feature>
<keyword evidence="4" id="KW-1185">Reference proteome</keyword>
<evidence type="ECO:0000313" key="4">
    <source>
        <dbReference type="Proteomes" id="UP000829291"/>
    </source>
</evidence>
<dbReference type="KEGG" id="nlo:107225750"/>
<evidence type="ECO:0000256" key="2">
    <source>
        <dbReference type="ARBA" id="ARBA00023043"/>
    </source>
</evidence>
<protein>
    <submittedName>
        <fullName evidence="5">26S proteasome non-ATPase regulatory subunit 10 isoform X1</fullName>
    </submittedName>
</protein>
<dbReference type="Proteomes" id="UP000829291">
    <property type="component" value="Chromosome 2"/>
</dbReference>
<name>A0A6J0C5Y5_NEOLC</name>
<dbReference type="GeneID" id="107225750"/>
<gene>
    <name evidence="5" type="primary">LOC107225750</name>
</gene>
<dbReference type="SUPFAM" id="SSF48403">
    <property type="entry name" value="Ankyrin repeat"/>
    <property type="match status" value="1"/>
</dbReference>
<organism evidence="5">
    <name type="scientific">Neodiprion lecontei</name>
    <name type="common">Redheaded pine sawfly</name>
    <dbReference type="NCBI Taxonomy" id="441921"/>
    <lineage>
        <taxon>Eukaryota</taxon>
        <taxon>Metazoa</taxon>
        <taxon>Ecdysozoa</taxon>
        <taxon>Arthropoda</taxon>
        <taxon>Hexapoda</taxon>
        <taxon>Insecta</taxon>
        <taxon>Pterygota</taxon>
        <taxon>Neoptera</taxon>
        <taxon>Endopterygota</taxon>
        <taxon>Hymenoptera</taxon>
        <taxon>Tenthredinoidea</taxon>
        <taxon>Diprionidae</taxon>
        <taxon>Diprioninae</taxon>
        <taxon>Neodiprion</taxon>
    </lineage>
</organism>
<dbReference type="Gene3D" id="1.25.40.20">
    <property type="entry name" value="Ankyrin repeat-containing domain"/>
    <property type="match status" value="1"/>
</dbReference>
<dbReference type="PANTHER" id="PTHR24193">
    <property type="entry name" value="ANKYRIN REPEAT PROTEIN"/>
    <property type="match status" value="1"/>
</dbReference>
<dbReference type="PROSITE" id="PS50297">
    <property type="entry name" value="ANK_REP_REGION"/>
    <property type="match status" value="4"/>
</dbReference>
<keyword evidence="1" id="KW-0677">Repeat</keyword>
<evidence type="ECO:0000313" key="5">
    <source>
        <dbReference type="RefSeq" id="XP_015521840.1"/>
    </source>
</evidence>
<keyword evidence="5" id="KW-0647">Proteasome</keyword>
<dbReference type="OrthoDB" id="1577640at2759"/>
<dbReference type="AlphaFoldDB" id="A0A6J0C5Y5"/>
<feature type="repeat" description="ANK" evidence="3">
    <location>
        <begin position="70"/>
        <end position="102"/>
    </location>
</feature>
<feature type="repeat" description="ANK" evidence="3">
    <location>
        <begin position="103"/>
        <end position="135"/>
    </location>
</feature>
<proteinExistence type="predicted"/>
<reference evidence="5" key="1">
    <citation type="submission" date="2025-08" db="UniProtKB">
        <authorList>
            <consortium name="RefSeq"/>
        </authorList>
    </citation>
    <scope>IDENTIFICATION</scope>
    <source>
        <tissue evidence="5">Thorax and Abdomen</tissue>
    </source>
</reference>
<accession>A0A6J0C5Y5</accession>
<dbReference type="GO" id="GO:0000976">
    <property type="term" value="F:transcription cis-regulatory region binding"/>
    <property type="evidence" value="ECO:0007669"/>
    <property type="project" value="TreeGrafter"/>
</dbReference>
<dbReference type="GO" id="GO:0045944">
    <property type="term" value="P:positive regulation of transcription by RNA polymerase II"/>
    <property type="evidence" value="ECO:0007669"/>
    <property type="project" value="TreeGrafter"/>
</dbReference>
<dbReference type="PANTHER" id="PTHR24193:SF121">
    <property type="entry name" value="ADA2A-CONTAINING COMPLEX COMPONENT 3, ISOFORM D"/>
    <property type="match status" value="1"/>
</dbReference>
<dbReference type="PROSITE" id="PS50088">
    <property type="entry name" value="ANK_REPEAT"/>
    <property type="match status" value="5"/>
</dbReference>
<evidence type="ECO:0000256" key="1">
    <source>
        <dbReference type="ARBA" id="ARBA00022737"/>
    </source>
</evidence>
<dbReference type="Pfam" id="PF13637">
    <property type="entry name" value="Ank_4"/>
    <property type="match status" value="1"/>
</dbReference>
<dbReference type="Pfam" id="PF00023">
    <property type="entry name" value="Ank"/>
    <property type="match status" value="1"/>
</dbReference>
<dbReference type="SMART" id="SM00248">
    <property type="entry name" value="ANK"/>
    <property type="match status" value="5"/>
</dbReference>
<sequence>MGPPVSSVYDLAYRGKTEAVKILINENPKLKTDMDANGRMLIHWAALGGHDDLVSYLLSLGFPTDPKDDMEMTPLILAASGGREKVVNLLLSQGANVNAQTNDGHSALQYAASKNWKTICAALLERNADINIADKRGSTPLHRSASKGNLAIVKLLLEYGKQLKIDQRDAYGNSALHLACEEDRQEEAKVLVSNGASIELTNKDRKTPLELCNVVFAKQLKELHDKNSLV</sequence>
<dbReference type="RefSeq" id="XP_015521840.1">
    <property type="nucleotide sequence ID" value="XM_015666354.2"/>
</dbReference>
<dbReference type="PRINTS" id="PR01415">
    <property type="entry name" value="ANKYRIN"/>
</dbReference>
<dbReference type="Pfam" id="PF12796">
    <property type="entry name" value="Ank_2"/>
    <property type="match status" value="1"/>
</dbReference>
<feature type="repeat" description="ANK" evidence="3">
    <location>
        <begin position="136"/>
        <end position="168"/>
    </location>
</feature>
<dbReference type="InterPro" id="IPR036770">
    <property type="entry name" value="Ankyrin_rpt-contain_sf"/>
</dbReference>
<dbReference type="InterPro" id="IPR050663">
    <property type="entry name" value="Ankyrin-SOCS_Box"/>
</dbReference>
<evidence type="ECO:0000256" key="3">
    <source>
        <dbReference type="PROSITE-ProRule" id="PRU00023"/>
    </source>
</evidence>
<feature type="repeat" description="ANK" evidence="3">
    <location>
        <begin position="37"/>
        <end position="69"/>
    </location>
</feature>